<evidence type="ECO:0000313" key="1">
    <source>
        <dbReference type="EMBL" id="AIX11984.1"/>
    </source>
</evidence>
<accession>A0A0A0YNX6</accession>
<gene>
    <name evidence="1" type="ORF">CPT_Moon13</name>
</gene>
<name>A0A0A0YNX6_9CAUD</name>
<proteinExistence type="predicted"/>
<dbReference type="InterPro" id="IPR056952">
    <property type="entry name" value="T4_Cef"/>
</dbReference>
<evidence type="ECO:0000313" key="2">
    <source>
        <dbReference type="Proteomes" id="UP000030323"/>
    </source>
</evidence>
<keyword evidence="2" id="KW-1185">Reference proteome</keyword>
<dbReference type="RefSeq" id="YP_009146446.1">
    <property type="nucleotide sequence ID" value="NC_027331.1"/>
</dbReference>
<organism evidence="1 2">
    <name type="scientific">Citrobacter phage Moon</name>
    <dbReference type="NCBI Taxonomy" id="1540095"/>
    <lineage>
        <taxon>Viruses</taxon>
        <taxon>Duplodnaviria</taxon>
        <taxon>Heunggongvirae</taxon>
        <taxon>Uroviricota</taxon>
        <taxon>Caudoviricetes</taxon>
        <taxon>Pantevenvirales</taxon>
        <taxon>Straboviridae</taxon>
        <taxon>Tevenvirinae</taxon>
        <taxon>Moonvirus</taxon>
        <taxon>Moonvirus moon</taxon>
    </lineage>
</organism>
<protein>
    <submittedName>
        <fullName evidence="1">Modifier of suppressor tRNA</fullName>
    </submittedName>
</protein>
<sequence>MKQQLTQDQFEDILFNLDLTVVQKDVSGHLEHTTYAYVYKGTRAVYAAVRHITEAGTTYWKEVI</sequence>
<dbReference type="KEGG" id="vg:24721612"/>
<dbReference type="Proteomes" id="UP000030323">
    <property type="component" value="Segment"/>
</dbReference>
<dbReference type="Pfam" id="PF24050">
    <property type="entry name" value="T4_Cef"/>
    <property type="match status" value="1"/>
</dbReference>
<dbReference type="EMBL" id="KM236240">
    <property type="protein sequence ID" value="AIX11984.1"/>
    <property type="molecule type" value="Genomic_DNA"/>
</dbReference>
<dbReference type="GeneID" id="24721612"/>
<reference evidence="1 2" key="1">
    <citation type="journal article" date="2015" name="Genome Announc.">
        <title>Complete Genome Sequence of Citrobacter freundii Myophage Moon.</title>
        <authorList>
            <person name="Edwards G.B."/>
            <person name="Luna A.J."/>
            <person name="Hernandez A.C."/>
            <person name="Kuty Everett G.F."/>
        </authorList>
    </citation>
    <scope>NUCLEOTIDE SEQUENCE [LARGE SCALE GENOMIC DNA]</scope>
</reference>